<dbReference type="Gene3D" id="3.30.70.580">
    <property type="entry name" value="Pseudouridine synthase I, catalytic domain, N-terminal subdomain"/>
    <property type="match status" value="1"/>
</dbReference>
<evidence type="ECO:0000256" key="3">
    <source>
        <dbReference type="ARBA" id="ARBA00004123"/>
    </source>
</evidence>
<sequence length="644" mass="71940">KSAPQQRFDFAGGRFNALLSDFAAEPGWDLYEAQQFNIIFISPQTPKYTFPACFHPVFLERPSTSRRIITSLKPGTMAGDKGRGGGAGEKRRPRDLGRGEWSRQNIDKRARHEQQAEAKRRKIENGDEPQDPIYATQFSKEEIDNEERRPKKKAAVLLGYSGTGYSGMQLNVNRKTIEGDLFAAFVAAGAISKANAADPKKSSFVRCARTDKGVHAAGNVVSLKMIVEDPDIVQKINEKLSPQIRVWGIELTSKSFSCYQLCDSRVYEYLMPSHCLLPPHPSTYLGRKIVESAEQAGETDALAARQEEVAGFWEEIDEKHIKPILENVPEDVRQVIQKALYWKENQEAPEGAEDASAVAPEPNEQPPTEQSTETSEGQPDQMDPRQQLIHDTIKSIKAAYNAAKRNYRVPTSRITRLQECLNQYEGTKNFHNYTIQKTHRDPSSKRHIKSFNVNPTPIVINGTEWLSLKVHGQSFMMHQIRKMVAMAALVVRSGCPPARINETYGPDRIAIPKAPGLGLLLERPIFDGYNVKASSLGREHIDFSKFSKEMDEFKQREIYDRIFREEDETHAFASFFNHIDSYPVEYFLYVTAGGISTAKLVTAPGSSKPSSTAQSGNSQQEALAAVEAESEDEANPPDGGEEGG</sequence>
<dbReference type="InterPro" id="IPR020103">
    <property type="entry name" value="PsdUridine_synth_cat_dom_sf"/>
</dbReference>
<comment type="function">
    <text evidence="10">Formation of pseudouridine at positions 27 and 28 in the anticodon stem and loop of transfer RNAs; at positions 34 and 36 of intron-containing precursor tRNA(Ile) and at position 35 in the intron-containing tRNA(Tyr). Catalyzes pseudouridylation at position 44 in U2 snRNA. Also catalyzes pseudouridylation of mRNAs.</text>
</comment>
<dbReference type="FunFam" id="3.30.70.580:FF:000002">
    <property type="entry name" value="tRNA pseudouridine synthase"/>
    <property type="match status" value="1"/>
</dbReference>
<feature type="region of interest" description="Disordered" evidence="16">
    <location>
        <begin position="346"/>
        <end position="383"/>
    </location>
</feature>
<evidence type="ECO:0000256" key="15">
    <source>
        <dbReference type="PIRSR" id="PIRSR641708-2"/>
    </source>
</evidence>
<protein>
    <recommendedName>
        <fullName evidence="11">tRNA pseudouridine synthase 1</fullName>
    </recommendedName>
    <alternativeName>
        <fullName evidence="12">tRNA pseudouridylate synthase 1</fullName>
    </alternativeName>
    <alternativeName>
        <fullName evidence="13">tRNA-uridine isomerase 1</fullName>
    </alternativeName>
</protein>
<keyword evidence="7" id="KW-0413">Isomerase</keyword>
<evidence type="ECO:0000256" key="8">
    <source>
        <dbReference type="ARBA" id="ARBA00023242"/>
    </source>
</evidence>
<evidence type="ECO:0000256" key="4">
    <source>
        <dbReference type="ARBA" id="ARBA00009375"/>
    </source>
</evidence>
<dbReference type="OrthoDB" id="10256309at2759"/>
<dbReference type="Pfam" id="PF01416">
    <property type="entry name" value="PseudoU_synth_1"/>
    <property type="match status" value="1"/>
</dbReference>
<feature type="compositionally biased region" description="Polar residues" evidence="16">
    <location>
        <begin position="366"/>
        <end position="378"/>
    </location>
</feature>
<evidence type="ECO:0000259" key="17">
    <source>
        <dbReference type="Pfam" id="PF01416"/>
    </source>
</evidence>
<proteinExistence type="inferred from homology"/>
<feature type="active site" description="Nucleophile" evidence="14">
    <location>
        <position position="211"/>
    </location>
</feature>
<dbReference type="InterPro" id="IPR020094">
    <property type="entry name" value="TruA/RsuA/RluB/E/F_N"/>
</dbReference>
<gene>
    <name evidence="18" type="ORF">NUU61_008767</name>
</gene>
<comment type="similarity">
    <text evidence="4">Belongs to the tRNA pseudouridine synthase TruA family.</text>
</comment>
<dbReference type="RefSeq" id="XP_056507585.1">
    <property type="nucleotide sequence ID" value="XM_056659292.1"/>
</dbReference>
<comment type="caution">
    <text evidence="18">The sequence shown here is derived from an EMBL/GenBank/DDBJ whole genome shotgun (WGS) entry which is preliminary data.</text>
</comment>
<feature type="compositionally biased region" description="Acidic residues" evidence="16">
    <location>
        <begin position="628"/>
        <end position="644"/>
    </location>
</feature>
<feature type="domain" description="Pseudouridine synthase I TruA alpha/beta" evidence="17">
    <location>
        <begin position="423"/>
        <end position="527"/>
    </location>
</feature>
<dbReference type="SUPFAM" id="SSF55120">
    <property type="entry name" value="Pseudouridine synthase"/>
    <property type="match status" value="1"/>
</dbReference>
<evidence type="ECO:0000256" key="5">
    <source>
        <dbReference type="ARBA" id="ARBA00022664"/>
    </source>
</evidence>
<dbReference type="GO" id="GO:0009982">
    <property type="term" value="F:pseudouridine synthase activity"/>
    <property type="evidence" value="ECO:0007669"/>
    <property type="project" value="InterPro"/>
</dbReference>
<evidence type="ECO:0000256" key="2">
    <source>
        <dbReference type="ARBA" id="ARBA00001832"/>
    </source>
</evidence>
<comment type="catalytic activity">
    <reaction evidence="1">
        <text>a uridine in mRNA = a pseudouridine in mRNA</text>
        <dbReference type="Rhea" id="RHEA:56644"/>
        <dbReference type="Rhea" id="RHEA-COMP:14658"/>
        <dbReference type="Rhea" id="RHEA-COMP:14659"/>
        <dbReference type="ChEBI" id="CHEBI:65314"/>
        <dbReference type="ChEBI" id="CHEBI:65315"/>
    </reaction>
</comment>
<evidence type="ECO:0000256" key="6">
    <source>
        <dbReference type="ARBA" id="ARBA00022694"/>
    </source>
</evidence>
<accession>A0A9W9ELQ7</accession>
<evidence type="ECO:0000256" key="1">
    <source>
        <dbReference type="ARBA" id="ARBA00001166"/>
    </source>
</evidence>
<organism evidence="18 19">
    <name type="scientific">Penicillium alfredii</name>
    <dbReference type="NCBI Taxonomy" id="1506179"/>
    <lineage>
        <taxon>Eukaryota</taxon>
        <taxon>Fungi</taxon>
        <taxon>Dikarya</taxon>
        <taxon>Ascomycota</taxon>
        <taxon>Pezizomycotina</taxon>
        <taxon>Eurotiomycetes</taxon>
        <taxon>Eurotiomycetidae</taxon>
        <taxon>Eurotiales</taxon>
        <taxon>Aspergillaceae</taxon>
        <taxon>Penicillium</taxon>
    </lineage>
</organism>
<comment type="catalytic activity">
    <reaction evidence="2">
        <text>uridine in snRNA = pseudouridine in snRNA</text>
        <dbReference type="Rhea" id="RHEA:51124"/>
        <dbReference type="Rhea" id="RHEA-COMP:12891"/>
        <dbReference type="Rhea" id="RHEA-COMP:12892"/>
        <dbReference type="ChEBI" id="CHEBI:65314"/>
        <dbReference type="ChEBI" id="CHEBI:65315"/>
    </reaction>
</comment>
<evidence type="ECO:0000256" key="9">
    <source>
        <dbReference type="ARBA" id="ARBA00036943"/>
    </source>
</evidence>
<dbReference type="AlphaFoldDB" id="A0A9W9ELQ7"/>
<dbReference type="InterPro" id="IPR020097">
    <property type="entry name" value="PsdUridine_synth_TruA_a/b_dom"/>
</dbReference>
<comment type="subcellular location">
    <subcellularLocation>
        <location evidence="3">Nucleus</location>
    </subcellularLocation>
</comment>
<dbReference type="Proteomes" id="UP001141434">
    <property type="component" value="Unassembled WGS sequence"/>
</dbReference>
<dbReference type="Gene3D" id="3.30.70.660">
    <property type="entry name" value="Pseudouridine synthase I, catalytic domain, C-terminal subdomain"/>
    <property type="match status" value="1"/>
</dbReference>
<evidence type="ECO:0000256" key="14">
    <source>
        <dbReference type="PIRSR" id="PIRSR641708-1"/>
    </source>
</evidence>
<keyword evidence="8" id="KW-0539">Nucleus</keyword>
<dbReference type="PANTHER" id="PTHR11142">
    <property type="entry name" value="PSEUDOURIDYLATE SYNTHASE"/>
    <property type="match status" value="1"/>
</dbReference>
<dbReference type="InterPro" id="IPR001406">
    <property type="entry name" value="PsdUridine_synth_TruA"/>
</dbReference>
<feature type="non-terminal residue" evidence="18">
    <location>
        <position position="644"/>
    </location>
</feature>
<evidence type="ECO:0000256" key="7">
    <source>
        <dbReference type="ARBA" id="ARBA00023235"/>
    </source>
</evidence>
<evidence type="ECO:0000313" key="18">
    <source>
        <dbReference type="EMBL" id="KAJ5084188.1"/>
    </source>
</evidence>
<evidence type="ECO:0000313" key="19">
    <source>
        <dbReference type="Proteomes" id="UP001141434"/>
    </source>
</evidence>
<reference evidence="18" key="1">
    <citation type="submission" date="2022-11" db="EMBL/GenBank/DDBJ databases">
        <authorList>
            <person name="Petersen C."/>
        </authorList>
    </citation>
    <scope>NUCLEOTIDE SEQUENCE</scope>
    <source>
        <strain evidence="18">IBT 34128</strain>
    </source>
</reference>
<dbReference type="GeneID" id="81398461"/>
<dbReference type="FunFam" id="3.30.70.660:FF:000002">
    <property type="entry name" value="tRNA pseudouridine synthase"/>
    <property type="match status" value="1"/>
</dbReference>
<dbReference type="PANTHER" id="PTHR11142:SF4">
    <property type="entry name" value="PSEUDOURIDYLATE SYNTHASE 1 HOMOLOG"/>
    <property type="match status" value="1"/>
</dbReference>
<dbReference type="EMBL" id="JAPMSZ010000011">
    <property type="protein sequence ID" value="KAJ5084188.1"/>
    <property type="molecule type" value="Genomic_DNA"/>
</dbReference>
<dbReference type="GO" id="GO:0003723">
    <property type="term" value="F:RNA binding"/>
    <property type="evidence" value="ECO:0007669"/>
    <property type="project" value="InterPro"/>
</dbReference>
<evidence type="ECO:0000256" key="11">
    <source>
        <dbReference type="ARBA" id="ARBA00073968"/>
    </source>
</evidence>
<dbReference type="GO" id="GO:0006397">
    <property type="term" value="P:mRNA processing"/>
    <property type="evidence" value="ECO:0007669"/>
    <property type="project" value="UniProtKB-KW"/>
</dbReference>
<feature type="compositionally biased region" description="Polar residues" evidence="16">
    <location>
        <begin position="604"/>
        <end position="621"/>
    </location>
</feature>
<keyword evidence="5" id="KW-0507">mRNA processing</keyword>
<evidence type="ECO:0000256" key="12">
    <source>
        <dbReference type="ARBA" id="ARBA00079072"/>
    </source>
</evidence>
<feature type="region of interest" description="Disordered" evidence="16">
    <location>
        <begin position="603"/>
        <end position="644"/>
    </location>
</feature>
<feature type="region of interest" description="Disordered" evidence="16">
    <location>
        <begin position="72"/>
        <end position="149"/>
    </location>
</feature>
<dbReference type="GO" id="GO:0005634">
    <property type="term" value="C:nucleus"/>
    <property type="evidence" value="ECO:0007669"/>
    <property type="project" value="UniProtKB-SubCell"/>
</dbReference>
<comment type="catalytic activity">
    <reaction evidence="9">
        <text>a uridine in tRNA = a pseudouridine in tRNA</text>
        <dbReference type="Rhea" id="RHEA:54572"/>
        <dbReference type="Rhea" id="RHEA-COMP:13339"/>
        <dbReference type="Rhea" id="RHEA-COMP:13934"/>
        <dbReference type="ChEBI" id="CHEBI:65314"/>
        <dbReference type="ChEBI" id="CHEBI:65315"/>
    </reaction>
</comment>
<keyword evidence="19" id="KW-1185">Reference proteome</keyword>
<dbReference type="InterPro" id="IPR041708">
    <property type="entry name" value="PUS1/PUS2-like"/>
</dbReference>
<dbReference type="NCBIfam" id="TIGR00071">
    <property type="entry name" value="hisT_truA"/>
    <property type="match status" value="1"/>
</dbReference>
<dbReference type="CDD" id="cd02568">
    <property type="entry name" value="PseudoU_synth_PUS1_PUS2"/>
    <property type="match status" value="1"/>
</dbReference>
<feature type="compositionally biased region" description="Basic and acidic residues" evidence="16">
    <location>
        <begin position="139"/>
        <end position="149"/>
    </location>
</feature>
<dbReference type="InterPro" id="IPR020095">
    <property type="entry name" value="PsdUridine_synth_TruA_C"/>
</dbReference>
<name>A0A9W9ELQ7_9EURO</name>
<feature type="compositionally biased region" description="Basic and acidic residues" evidence="16">
    <location>
        <begin position="80"/>
        <end position="118"/>
    </location>
</feature>
<evidence type="ECO:0000256" key="10">
    <source>
        <dbReference type="ARBA" id="ARBA00053072"/>
    </source>
</evidence>
<dbReference type="GO" id="GO:1990481">
    <property type="term" value="P:mRNA pseudouridine synthesis"/>
    <property type="evidence" value="ECO:0007669"/>
    <property type="project" value="TreeGrafter"/>
</dbReference>
<reference evidence="18" key="2">
    <citation type="journal article" date="2023" name="IMA Fungus">
        <title>Comparative genomic study of the Penicillium genus elucidates a diverse pangenome and 15 lateral gene transfer events.</title>
        <authorList>
            <person name="Petersen C."/>
            <person name="Sorensen T."/>
            <person name="Nielsen M.R."/>
            <person name="Sondergaard T.E."/>
            <person name="Sorensen J.L."/>
            <person name="Fitzpatrick D.A."/>
            <person name="Frisvad J.C."/>
            <person name="Nielsen K.L."/>
        </authorList>
    </citation>
    <scope>NUCLEOTIDE SEQUENCE</scope>
    <source>
        <strain evidence="18">IBT 34128</strain>
    </source>
</reference>
<dbReference type="GO" id="GO:0031120">
    <property type="term" value="P:snRNA pseudouridine synthesis"/>
    <property type="evidence" value="ECO:0007669"/>
    <property type="project" value="UniProtKB-ARBA"/>
</dbReference>
<dbReference type="GO" id="GO:0031119">
    <property type="term" value="P:tRNA pseudouridine synthesis"/>
    <property type="evidence" value="ECO:0007669"/>
    <property type="project" value="InterPro"/>
</dbReference>
<feature type="binding site" evidence="15">
    <location>
        <position position="267"/>
    </location>
    <ligand>
        <name>substrate</name>
    </ligand>
</feature>
<keyword evidence="6" id="KW-0819">tRNA processing</keyword>
<evidence type="ECO:0000256" key="16">
    <source>
        <dbReference type="SAM" id="MobiDB-lite"/>
    </source>
</evidence>
<evidence type="ECO:0000256" key="13">
    <source>
        <dbReference type="ARBA" id="ARBA00080858"/>
    </source>
</evidence>